<feature type="compositionally biased region" description="Low complexity" evidence="2">
    <location>
        <begin position="137"/>
        <end position="153"/>
    </location>
</feature>
<sequence>MAPPVRYTQGRPAPVSFERLCGTCSRLFATSAALQRHRLSMHDSTKPPPARCGEVSANQRPPARSAPPLVPLVIGGGPCVSPLSRPSADGLRRPGGLPIFSVGRGPTSGPPSVRRGRPSANGVSSTGVDLSDESDGRAGVSRSADSSAARSSVTIPRSWSGHDGGGRVGHHDGGGHVGTAGSYGAFDDTADRPDVPVVGVRGSRWFEPQPGVPLPVRPRPLVGLPAARILAYYRAKGDMERTQPYVARDAARKPSKFNTPTLRKFRLFALSTGRCGLSNTARAEYWESVVAAEVAAVAGTGKLGPMQSAFDTAAKFVSSLKHEQDRFLHELRWRQTAIIIGEQTFTFYSRDLWEVAIDAILSAQQLTLFGQRRVRTDGSIIRTGTMDSDLFIAEQASVFQIHKLTPSDRVFVMAAQLYSDAALISWSGAHYIYAIRARLPNVQKGKSEWITVAYIPLVRSRHGAGSIEKERLRLLRNELLQRCMAVLLDQFAELSETGKTVNIPGRGTYLVIPRITLYAADMPEERHLQGLKIGLCHRPCSLCMIRKEECGEPRHNNEPAPDLRCVTETLTVQLEAASLYDANTGAGRRQQISDDFSATHNVPSLGAVHGLSTGCKNLYRIFGFDSLHVWKLGILRNLGGLVGNLVESLAKGGNSLFGTAENALIGINERLLHMSRRVRADLYPPGYLVPSGVTQPTLTGSDWRYAVMHFPGMVAGAVGRRPDESSAPFAGKLRRSPYGSRSFQEEERRARVVAQRLQNRKRKRSGRSPGGKNATRPRAGQWRKADESHSSAGDAESVNHRWATTDDEDVVPPADRSGVDSKAFADLFPAMSPADAVLEVMCRAAALSGKLSGDNRVEQAHQTEEEATAIASDAAEFISRYVAILFGPLHTPKAHRLASHLLAELLDRGNLTEADTSINEGLHGRCKAMYDRSNKHVSTFTAQMMRSEQTLACVLAEAATERREDVERGRALLDAAAAEFVAPGPFTEVAVDADVSVPEGREALSDDSGTSDENSVARGAALGAERAATGARHGGGGRRRSLSALRVRGSRSTVAELSTMNGGALAGLGEAVGADDDQMVYVANSLSFLATFEWGASSVQQRLYAARSNHGKPFYDFFRFTDDSSATGCSYGRALLAINGINGVARRGVVVQRLALAEKDPKCVRTRFGGTQLRWEVDETTSFPTLSFVPLDNVQRLELVEPDFASLCARHSLFATPSNTPNTVEERALQRWFVNNFYSWTSAKLKEL</sequence>
<protein>
    <recommendedName>
        <fullName evidence="3">C2H2-type domain-containing protein</fullName>
    </recommendedName>
</protein>
<reference evidence="4 5" key="1">
    <citation type="submission" date="2017-03" db="EMBL/GenBank/DDBJ databases">
        <title>WGS assembly of Porphyra umbilicalis.</title>
        <authorList>
            <person name="Brawley S.H."/>
            <person name="Blouin N.A."/>
            <person name="Ficko-Blean E."/>
            <person name="Wheeler G.L."/>
            <person name="Lohr M."/>
            <person name="Goodson H.V."/>
            <person name="Jenkins J.W."/>
            <person name="Blaby-Haas C.E."/>
            <person name="Helliwell K.E."/>
            <person name="Chan C."/>
            <person name="Marriage T."/>
            <person name="Bhattacharya D."/>
            <person name="Klein A.S."/>
            <person name="Badis Y."/>
            <person name="Brodie J."/>
            <person name="Cao Y."/>
            <person name="Collen J."/>
            <person name="Dittami S.M."/>
            <person name="Gachon C.M."/>
            <person name="Green B.R."/>
            <person name="Karpowicz S."/>
            <person name="Kim J.W."/>
            <person name="Kudahl U."/>
            <person name="Lin S."/>
            <person name="Michel G."/>
            <person name="Mittag M."/>
            <person name="Olson B.J."/>
            <person name="Pangilinan J."/>
            <person name="Peng Y."/>
            <person name="Qiu H."/>
            <person name="Shu S."/>
            <person name="Singer J.T."/>
            <person name="Smith A.G."/>
            <person name="Sprecher B.N."/>
            <person name="Wagner V."/>
            <person name="Wang W."/>
            <person name="Wang Z.-Y."/>
            <person name="Yan J."/>
            <person name="Yarish C."/>
            <person name="Zoeuner-Riek S."/>
            <person name="Zhuang Y."/>
            <person name="Zou Y."/>
            <person name="Lindquist E.A."/>
            <person name="Grimwood J."/>
            <person name="Barry K."/>
            <person name="Rokhsar D.S."/>
            <person name="Schmutz J."/>
            <person name="Stiller J.W."/>
            <person name="Grossman A.R."/>
            <person name="Prochnik S.E."/>
        </authorList>
    </citation>
    <scope>NUCLEOTIDE SEQUENCE [LARGE SCALE GENOMIC DNA]</scope>
    <source>
        <strain evidence="4">4086291</strain>
    </source>
</reference>
<dbReference type="PROSITE" id="PS50157">
    <property type="entry name" value="ZINC_FINGER_C2H2_2"/>
    <property type="match status" value="1"/>
</dbReference>
<dbReference type="InterPro" id="IPR041078">
    <property type="entry name" value="Plavaka"/>
</dbReference>
<name>A0A1X6NZK2_PORUM</name>
<dbReference type="Proteomes" id="UP000218209">
    <property type="component" value="Unassembled WGS sequence"/>
</dbReference>
<feature type="region of interest" description="Disordered" evidence="2">
    <location>
        <begin position="38"/>
        <end position="70"/>
    </location>
</feature>
<dbReference type="AlphaFoldDB" id="A0A1X6NZK2"/>
<dbReference type="EMBL" id="KV918971">
    <property type="protein sequence ID" value="OSX73965.1"/>
    <property type="molecule type" value="Genomic_DNA"/>
</dbReference>
<evidence type="ECO:0000259" key="3">
    <source>
        <dbReference type="PROSITE" id="PS50157"/>
    </source>
</evidence>
<evidence type="ECO:0000256" key="1">
    <source>
        <dbReference type="PROSITE-ProRule" id="PRU00042"/>
    </source>
</evidence>
<dbReference type="GO" id="GO:0008270">
    <property type="term" value="F:zinc ion binding"/>
    <property type="evidence" value="ECO:0007669"/>
    <property type="project" value="UniProtKB-KW"/>
</dbReference>
<keyword evidence="1" id="KW-0863">Zinc-finger</keyword>
<keyword evidence="1" id="KW-0862">Zinc</keyword>
<feature type="domain" description="C2H2-type" evidence="3">
    <location>
        <begin position="19"/>
        <end position="47"/>
    </location>
</feature>
<evidence type="ECO:0000313" key="5">
    <source>
        <dbReference type="Proteomes" id="UP000218209"/>
    </source>
</evidence>
<proteinExistence type="predicted"/>
<feature type="region of interest" description="Disordered" evidence="2">
    <location>
        <begin position="719"/>
        <end position="816"/>
    </location>
</feature>
<dbReference type="PROSITE" id="PS00028">
    <property type="entry name" value="ZINC_FINGER_C2H2_1"/>
    <property type="match status" value="1"/>
</dbReference>
<dbReference type="Pfam" id="PF18759">
    <property type="entry name" value="Plavaka"/>
    <property type="match status" value="1"/>
</dbReference>
<feature type="region of interest" description="Disordered" evidence="2">
    <location>
        <begin position="84"/>
        <end position="188"/>
    </location>
</feature>
<dbReference type="InterPro" id="IPR013087">
    <property type="entry name" value="Znf_C2H2_type"/>
</dbReference>
<evidence type="ECO:0000313" key="4">
    <source>
        <dbReference type="EMBL" id="OSX73965.1"/>
    </source>
</evidence>
<keyword evidence="5" id="KW-1185">Reference proteome</keyword>
<organism evidence="4 5">
    <name type="scientific">Porphyra umbilicalis</name>
    <name type="common">Purple laver</name>
    <name type="synonym">Red alga</name>
    <dbReference type="NCBI Taxonomy" id="2786"/>
    <lineage>
        <taxon>Eukaryota</taxon>
        <taxon>Rhodophyta</taxon>
        <taxon>Bangiophyceae</taxon>
        <taxon>Bangiales</taxon>
        <taxon>Bangiaceae</taxon>
        <taxon>Porphyra</taxon>
    </lineage>
</organism>
<gene>
    <name evidence="4" type="ORF">BU14_0317s0024</name>
</gene>
<keyword evidence="1" id="KW-0479">Metal-binding</keyword>
<accession>A0A1X6NZK2</accession>
<evidence type="ECO:0000256" key="2">
    <source>
        <dbReference type="SAM" id="MobiDB-lite"/>
    </source>
</evidence>